<gene>
    <name evidence="2" type="ORF">D6D01_07773</name>
</gene>
<sequence length="271" mass="29402">MAATPAQEETPNFLQGFATFEAFKSHVYALGVEIGADFQDLTDIPGNSTSCRTISLTIQRSTDGLQSPDIQRAILRVPRFELDGVTADQDNWTYENFVDDAAVLELAATCGLQVPKMIAFDTTSGNALGLPYSLQTRLPGVSLSSVLEEISMSGTADIASELAEMLVRLRGIRFPAFGLPCQDKNARLQGKLQLDLSCRSGEGRKVTLYGFPKESGGLGSHNRNRPTLPVTSSLYALLKVAIDNKFEETDTYASSTSPIDLTYCGRGDDMR</sequence>
<accession>A0A4S9KJ91</accession>
<name>A0A4S9KJ91_AURPU</name>
<dbReference type="SUPFAM" id="SSF56112">
    <property type="entry name" value="Protein kinase-like (PK-like)"/>
    <property type="match status" value="1"/>
</dbReference>
<reference evidence="2 3" key="1">
    <citation type="submission" date="2018-10" db="EMBL/GenBank/DDBJ databases">
        <title>Fifty Aureobasidium pullulans genomes reveal a recombining polyextremotolerant generalist.</title>
        <authorList>
            <person name="Gostincar C."/>
            <person name="Turk M."/>
            <person name="Zajc J."/>
            <person name="Gunde-Cimerman N."/>
        </authorList>
    </citation>
    <scope>NUCLEOTIDE SEQUENCE [LARGE SCALE GENOMIC DNA]</scope>
    <source>
        <strain evidence="2 3">EXF-6604</strain>
    </source>
</reference>
<dbReference type="Pfam" id="PF01636">
    <property type="entry name" value="APH"/>
    <property type="match status" value="1"/>
</dbReference>
<dbReference type="PANTHER" id="PTHR21310:SF56">
    <property type="entry name" value="AMINOGLYCOSIDE PHOSPHOTRANSFERASE DOMAIN-CONTAINING PROTEIN"/>
    <property type="match status" value="1"/>
</dbReference>
<dbReference type="Proteomes" id="UP000306584">
    <property type="component" value="Unassembled WGS sequence"/>
</dbReference>
<protein>
    <recommendedName>
        <fullName evidence="1">Aminoglycoside phosphotransferase domain-containing protein</fullName>
    </recommendedName>
</protein>
<dbReference type="EMBL" id="QZBD01000400">
    <property type="protein sequence ID" value="THY16096.1"/>
    <property type="molecule type" value="Genomic_DNA"/>
</dbReference>
<dbReference type="PANTHER" id="PTHR21310">
    <property type="entry name" value="AMINOGLYCOSIDE PHOSPHOTRANSFERASE-RELATED-RELATED"/>
    <property type="match status" value="1"/>
</dbReference>
<feature type="domain" description="Aminoglycoside phosphotransferase" evidence="1">
    <location>
        <begin position="71"/>
        <end position="180"/>
    </location>
</feature>
<evidence type="ECO:0000259" key="1">
    <source>
        <dbReference type="Pfam" id="PF01636"/>
    </source>
</evidence>
<dbReference type="InterPro" id="IPR002575">
    <property type="entry name" value="Aminoglycoside_PTrfase"/>
</dbReference>
<organism evidence="2 3">
    <name type="scientific">Aureobasidium pullulans</name>
    <name type="common">Black yeast</name>
    <name type="synonym">Pullularia pullulans</name>
    <dbReference type="NCBI Taxonomy" id="5580"/>
    <lineage>
        <taxon>Eukaryota</taxon>
        <taxon>Fungi</taxon>
        <taxon>Dikarya</taxon>
        <taxon>Ascomycota</taxon>
        <taxon>Pezizomycotina</taxon>
        <taxon>Dothideomycetes</taxon>
        <taxon>Dothideomycetidae</taxon>
        <taxon>Dothideales</taxon>
        <taxon>Saccotheciaceae</taxon>
        <taxon>Aureobasidium</taxon>
    </lineage>
</organism>
<proteinExistence type="predicted"/>
<dbReference type="InterPro" id="IPR051678">
    <property type="entry name" value="AGP_Transferase"/>
</dbReference>
<comment type="caution">
    <text evidence="2">The sequence shown here is derived from an EMBL/GenBank/DDBJ whole genome shotgun (WGS) entry which is preliminary data.</text>
</comment>
<evidence type="ECO:0000313" key="3">
    <source>
        <dbReference type="Proteomes" id="UP000306584"/>
    </source>
</evidence>
<dbReference type="AlphaFoldDB" id="A0A4S9KJ91"/>
<dbReference type="InterPro" id="IPR011009">
    <property type="entry name" value="Kinase-like_dom_sf"/>
</dbReference>
<evidence type="ECO:0000313" key="2">
    <source>
        <dbReference type="EMBL" id="THY16096.1"/>
    </source>
</evidence>